<feature type="compositionally biased region" description="Polar residues" evidence="5">
    <location>
        <begin position="388"/>
        <end position="403"/>
    </location>
</feature>
<keyword evidence="8" id="KW-1185">Reference proteome</keyword>
<dbReference type="Gene3D" id="2.40.50.90">
    <property type="match status" value="1"/>
</dbReference>
<evidence type="ECO:0000256" key="2">
    <source>
        <dbReference type="ARBA" id="ARBA00022771"/>
    </source>
</evidence>
<feature type="domain" description="Tudor" evidence="6">
    <location>
        <begin position="511"/>
        <end position="568"/>
    </location>
</feature>
<feature type="domain" description="MYND-type" evidence="7">
    <location>
        <begin position="150"/>
        <end position="185"/>
    </location>
</feature>
<feature type="compositionally biased region" description="Basic and acidic residues" evidence="5">
    <location>
        <begin position="283"/>
        <end position="298"/>
    </location>
</feature>
<evidence type="ECO:0000259" key="7">
    <source>
        <dbReference type="PROSITE" id="PS50865"/>
    </source>
</evidence>
<gene>
    <name evidence="9" type="primary">LOC106473921</name>
</gene>
<evidence type="ECO:0000313" key="8">
    <source>
        <dbReference type="Proteomes" id="UP000694941"/>
    </source>
</evidence>
<accession>A0ABM1BWK4</accession>
<dbReference type="SUPFAM" id="SSF63748">
    <property type="entry name" value="Tudor/PWWP/MBT"/>
    <property type="match status" value="1"/>
</dbReference>
<organism evidence="8 9">
    <name type="scientific">Limulus polyphemus</name>
    <name type="common">Atlantic horseshoe crab</name>
    <dbReference type="NCBI Taxonomy" id="6850"/>
    <lineage>
        <taxon>Eukaryota</taxon>
        <taxon>Metazoa</taxon>
        <taxon>Ecdysozoa</taxon>
        <taxon>Arthropoda</taxon>
        <taxon>Chelicerata</taxon>
        <taxon>Merostomata</taxon>
        <taxon>Xiphosura</taxon>
        <taxon>Limulidae</taxon>
        <taxon>Limulus</taxon>
    </lineage>
</organism>
<protein>
    <submittedName>
        <fullName evidence="9">Tudor domain-containing protein 1-like</fullName>
    </submittedName>
</protein>
<name>A0ABM1BWK4_LIMPO</name>
<feature type="compositionally biased region" description="Basic and acidic residues" evidence="5">
    <location>
        <begin position="239"/>
        <end position="262"/>
    </location>
</feature>
<evidence type="ECO:0000256" key="1">
    <source>
        <dbReference type="ARBA" id="ARBA00022723"/>
    </source>
</evidence>
<dbReference type="Pfam" id="PF00567">
    <property type="entry name" value="TUDOR"/>
    <property type="match status" value="1"/>
</dbReference>
<dbReference type="Proteomes" id="UP000694941">
    <property type="component" value="Unplaced"/>
</dbReference>
<dbReference type="PANTHER" id="PTHR22948">
    <property type="entry name" value="TUDOR DOMAIN CONTAINING PROTEIN"/>
    <property type="match status" value="1"/>
</dbReference>
<keyword evidence="1" id="KW-0479">Metal-binding</keyword>
<evidence type="ECO:0000256" key="5">
    <source>
        <dbReference type="SAM" id="MobiDB-lite"/>
    </source>
</evidence>
<dbReference type="PROSITE" id="PS50865">
    <property type="entry name" value="ZF_MYND_2"/>
    <property type="match status" value="1"/>
</dbReference>
<dbReference type="InterPro" id="IPR002893">
    <property type="entry name" value="Znf_MYND"/>
</dbReference>
<dbReference type="GeneID" id="106473921"/>
<dbReference type="InterPro" id="IPR050621">
    <property type="entry name" value="Tudor_domain_containing"/>
</dbReference>
<reference evidence="9" key="1">
    <citation type="submission" date="2025-08" db="UniProtKB">
        <authorList>
            <consortium name="RefSeq"/>
        </authorList>
    </citation>
    <scope>IDENTIFICATION</scope>
    <source>
        <tissue evidence="9">Muscle</tissue>
    </source>
</reference>
<dbReference type="RefSeq" id="XP_013790064.2">
    <property type="nucleotide sequence ID" value="XM_013934610.2"/>
</dbReference>
<dbReference type="InterPro" id="IPR035437">
    <property type="entry name" value="SNase_OB-fold_sf"/>
</dbReference>
<dbReference type="SMART" id="SM00333">
    <property type="entry name" value="TUDOR"/>
    <property type="match status" value="1"/>
</dbReference>
<sequence>MKNLHITSEVGDRLVNSEGALSYKTRVSSNQPLNQSLSKRLYGDFFERELNLGRGQGNYKAQRPVPAITNYCHSAGRGQAYTVNETRGLGGGYFRSGIDYGHASFNIDDCCDEQGMRLEEEEPGVFKMHKRFGSSSRRKFIDPYITANFCVACGQSGDFRCSRCKTWYCSRNCQVKDWPLHKPICKEVEGENDASSMKSSESCRESFQSQVSNTEDTTEIQHFKENINKFNQRRLPHMNQKEQNTHLKSEKEDKDHSREFSVKKQQQFITKETVLDQGPNNLDKPEFNKGQKLRDNFKEPVSQQNDKGYRYNNSRFSGKSNGKGYQKEDKESNSDYQKTDYTSNKEDPDRCNVKSFSTIQETKKEPLLKEEVLNVEVLADIHGKTPSISSDASGAVSESNNRFPAQEVETDTKVTGKEIESGQLEMNIVSKDEPIQEQLQPVSTPPKKFWLSDCSSINLPVGETIPLVVSTIVSPEMMFFHPVEEGVILKLQEIMKMVNENCNNLPDSSYLPETGEMCLAKYTDGLWYRAVALQLDKADIHIWFSDFGNSEMVATSDIRPIFPEVMEYPLIAQHCMLQDFLTKMEWTDENIQELRTCLPDSDIIMATILEKHPDNYYIVDIPSVRKHLIKKGLVRLTTEGS</sequence>
<dbReference type="InterPro" id="IPR002999">
    <property type="entry name" value="Tudor"/>
</dbReference>
<keyword evidence="3" id="KW-0862">Zinc</keyword>
<keyword evidence="2 4" id="KW-0863">Zinc-finger</keyword>
<evidence type="ECO:0000256" key="3">
    <source>
        <dbReference type="ARBA" id="ARBA00022833"/>
    </source>
</evidence>
<evidence type="ECO:0000259" key="6">
    <source>
        <dbReference type="PROSITE" id="PS50304"/>
    </source>
</evidence>
<dbReference type="PROSITE" id="PS50304">
    <property type="entry name" value="TUDOR"/>
    <property type="match status" value="1"/>
</dbReference>
<feature type="region of interest" description="Disordered" evidence="5">
    <location>
        <begin position="388"/>
        <end position="409"/>
    </location>
</feature>
<evidence type="ECO:0000313" key="9">
    <source>
        <dbReference type="RefSeq" id="XP_013790064.2"/>
    </source>
</evidence>
<proteinExistence type="predicted"/>
<dbReference type="Gene3D" id="6.10.140.2220">
    <property type="match status" value="1"/>
</dbReference>
<feature type="region of interest" description="Disordered" evidence="5">
    <location>
        <begin position="196"/>
        <end position="349"/>
    </location>
</feature>
<dbReference type="Gene3D" id="2.30.30.140">
    <property type="match status" value="1"/>
</dbReference>
<dbReference type="PANTHER" id="PTHR22948:SF29">
    <property type="entry name" value="FI02030P-RELATED"/>
    <property type="match status" value="1"/>
</dbReference>
<evidence type="ECO:0000256" key="4">
    <source>
        <dbReference type="PROSITE-ProRule" id="PRU00134"/>
    </source>
</evidence>
<dbReference type="Pfam" id="PF01753">
    <property type="entry name" value="zf-MYND"/>
    <property type="match status" value="1"/>
</dbReference>
<dbReference type="SUPFAM" id="SSF144232">
    <property type="entry name" value="HIT/MYND zinc finger-like"/>
    <property type="match status" value="1"/>
</dbReference>
<feature type="compositionally biased region" description="Polar residues" evidence="5">
    <location>
        <begin position="301"/>
        <end position="320"/>
    </location>
</feature>